<evidence type="ECO:0000313" key="1">
    <source>
        <dbReference type="EMBL" id="KAE8949003.1"/>
    </source>
</evidence>
<proteinExistence type="predicted"/>
<gene>
    <name evidence="1" type="ORF">PF009_g1447</name>
</gene>
<name>A0A6A3FVR7_9STRA</name>
<comment type="caution">
    <text evidence="1">The sequence shown here is derived from an EMBL/GenBank/DDBJ whole genome shotgun (WGS) entry which is preliminary data.</text>
</comment>
<dbReference type="Proteomes" id="UP000429523">
    <property type="component" value="Unassembled WGS sequence"/>
</dbReference>
<reference evidence="1 2" key="1">
    <citation type="submission" date="2018-08" db="EMBL/GenBank/DDBJ databases">
        <title>Genomic investigation of the strawberry pathogen Phytophthora fragariae indicates pathogenicity is determined by transcriptional variation in three key races.</title>
        <authorList>
            <person name="Adams T.M."/>
            <person name="Armitage A.D."/>
            <person name="Sobczyk M.K."/>
            <person name="Bates H.J."/>
            <person name="Dunwell J.M."/>
            <person name="Nellist C.F."/>
            <person name="Harrison R.J."/>
        </authorList>
    </citation>
    <scope>NUCLEOTIDE SEQUENCE [LARGE SCALE GENOMIC DNA]</scope>
    <source>
        <strain evidence="1 2">NOV-9</strain>
    </source>
</reference>
<organism evidence="1 2">
    <name type="scientific">Phytophthora fragariae</name>
    <dbReference type="NCBI Taxonomy" id="53985"/>
    <lineage>
        <taxon>Eukaryota</taxon>
        <taxon>Sar</taxon>
        <taxon>Stramenopiles</taxon>
        <taxon>Oomycota</taxon>
        <taxon>Peronosporomycetes</taxon>
        <taxon>Peronosporales</taxon>
        <taxon>Peronosporaceae</taxon>
        <taxon>Phytophthora</taxon>
    </lineage>
</organism>
<protein>
    <submittedName>
        <fullName evidence="1">Uncharacterized protein</fullName>
    </submittedName>
</protein>
<dbReference type="EMBL" id="QXGF01000033">
    <property type="protein sequence ID" value="KAE8949003.1"/>
    <property type="molecule type" value="Genomic_DNA"/>
</dbReference>
<accession>A0A6A3FVR7</accession>
<dbReference type="AlphaFoldDB" id="A0A6A3FVR7"/>
<evidence type="ECO:0000313" key="2">
    <source>
        <dbReference type="Proteomes" id="UP000429523"/>
    </source>
</evidence>
<sequence>MRQLLAVNDSSTGSRMLDDMTAALINEQGRAAATLKAPC</sequence>